<sequence length="160" mass="18406">MNMLTRFKFFLWKFSHFKVPLIGYLKPRLIKLTDTEIIICLPLNRRSRNHLNSMYFGALSVGADLAGGLHSFYHASQKKLNASIVFKSFQAQFLRRPESDVYFVCTEGAKVEAMLDESQKTGERITQPIQIKAYTDYPGFTELSAEFILELSIKIRSKSL</sequence>
<dbReference type="SUPFAM" id="SSF54637">
    <property type="entry name" value="Thioesterase/thiol ester dehydrase-isomerase"/>
    <property type="match status" value="1"/>
</dbReference>
<name>A0A0W0S507_9GAMM</name>
<dbReference type="PATRIC" id="fig|28084.5.peg.3588"/>
<dbReference type="EMBL" id="LNXW01000014">
    <property type="protein sequence ID" value="KTC78520.1"/>
    <property type="molecule type" value="Genomic_DNA"/>
</dbReference>
<evidence type="ECO:0000313" key="2">
    <source>
        <dbReference type="EMBL" id="VEB35057.1"/>
    </source>
</evidence>
<evidence type="ECO:0000313" key="3">
    <source>
        <dbReference type="Proteomes" id="UP000054921"/>
    </source>
</evidence>
<proteinExistence type="predicted"/>
<reference evidence="1 3" key="1">
    <citation type="submission" date="2015-11" db="EMBL/GenBank/DDBJ databases">
        <title>Genomic analysis of 38 Legionella species identifies large and diverse effector repertoires.</title>
        <authorList>
            <person name="Burstein D."/>
            <person name="Amaro F."/>
            <person name="Zusman T."/>
            <person name="Lifshitz Z."/>
            <person name="Cohen O."/>
            <person name="Gilbert J.A."/>
            <person name="Pupko T."/>
            <person name="Shuman H.A."/>
            <person name="Segal G."/>
        </authorList>
    </citation>
    <scope>NUCLEOTIDE SEQUENCE [LARGE SCALE GENOMIC DNA]</scope>
    <source>
        <strain evidence="1 3">ORW</strain>
    </source>
</reference>
<dbReference type="Gene3D" id="3.10.129.10">
    <property type="entry name" value="Hotdog Thioesterase"/>
    <property type="match status" value="1"/>
</dbReference>
<keyword evidence="4" id="KW-1185">Reference proteome</keyword>
<dbReference type="InterPro" id="IPR029069">
    <property type="entry name" value="HotDog_dom_sf"/>
</dbReference>
<accession>A0A0W0S507</accession>
<evidence type="ECO:0000313" key="4">
    <source>
        <dbReference type="Proteomes" id="UP000277577"/>
    </source>
</evidence>
<gene>
    <name evidence="1" type="ORF">Lche_3309</name>
    <name evidence="2" type="ORF">NCTC11976_01162</name>
</gene>
<organism evidence="1 3">
    <name type="scientific">Legionella cherrii</name>
    <dbReference type="NCBI Taxonomy" id="28084"/>
    <lineage>
        <taxon>Bacteria</taxon>
        <taxon>Pseudomonadati</taxon>
        <taxon>Pseudomonadota</taxon>
        <taxon>Gammaproteobacteria</taxon>
        <taxon>Legionellales</taxon>
        <taxon>Legionellaceae</taxon>
        <taxon>Legionella</taxon>
    </lineage>
</organism>
<dbReference type="OrthoDB" id="9813017at2"/>
<dbReference type="STRING" id="28084.Lche_3309"/>
<dbReference type="EMBL" id="LR134173">
    <property type="protein sequence ID" value="VEB35057.1"/>
    <property type="molecule type" value="Genomic_DNA"/>
</dbReference>
<reference evidence="2 4" key="2">
    <citation type="submission" date="2018-12" db="EMBL/GenBank/DDBJ databases">
        <authorList>
            <consortium name="Pathogen Informatics"/>
        </authorList>
    </citation>
    <scope>NUCLEOTIDE SEQUENCE [LARGE SCALE GENOMIC DNA]</scope>
    <source>
        <strain evidence="2 4">NCTC11976</strain>
    </source>
</reference>
<dbReference type="Proteomes" id="UP000277577">
    <property type="component" value="Chromosome"/>
</dbReference>
<dbReference type="AlphaFoldDB" id="A0A0W0S507"/>
<dbReference type="RefSeq" id="WP_028381334.1">
    <property type="nucleotide sequence ID" value="NZ_CAAAIT010000004.1"/>
</dbReference>
<dbReference type="Proteomes" id="UP000054921">
    <property type="component" value="Unassembled WGS sequence"/>
</dbReference>
<protein>
    <submittedName>
        <fullName evidence="1">Aromatic compounds catabolism</fullName>
    </submittedName>
</protein>
<evidence type="ECO:0000313" key="1">
    <source>
        <dbReference type="EMBL" id="KTC78520.1"/>
    </source>
</evidence>